<dbReference type="Pfam" id="PF03644">
    <property type="entry name" value="Glyco_hydro_85"/>
    <property type="match status" value="1"/>
</dbReference>
<dbReference type="PANTHER" id="PTHR13246:SF1">
    <property type="entry name" value="CYTOSOLIC ENDO-BETA-N-ACETYLGLUCOSAMINIDASE"/>
    <property type="match status" value="1"/>
</dbReference>
<dbReference type="Gene3D" id="3.20.20.80">
    <property type="entry name" value="Glycosidases"/>
    <property type="match status" value="1"/>
</dbReference>
<accession>A0A074YC06</accession>
<protein>
    <submittedName>
        <fullName evidence="2">Glycoside hydrolase family 85 protein</fullName>
    </submittedName>
</protein>
<reference evidence="2 3" key="1">
    <citation type="journal article" date="2014" name="BMC Genomics">
        <title>Genome sequencing of four Aureobasidium pullulans varieties: biotechnological potential, stress tolerance, and description of new species.</title>
        <authorList>
            <person name="Gostin Ar C."/>
            <person name="Ohm R.A."/>
            <person name="Kogej T."/>
            <person name="Sonjak S."/>
            <person name="Turk M."/>
            <person name="Zajc J."/>
            <person name="Zalar P."/>
            <person name="Grube M."/>
            <person name="Sun H."/>
            <person name="Han J."/>
            <person name="Sharma A."/>
            <person name="Chiniquy J."/>
            <person name="Ngan C.Y."/>
            <person name="Lipzen A."/>
            <person name="Barry K."/>
            <person name="Grigoriev I.V."/>
            <person name="Gunde-Cimerman N."/>
        </authorList>
    </citation>
    <scope>NUCLEOTIDE SEQUENCE [LARGE SCALE GENOMIC DNA]</scope>
    <source>
        <strain evidence="2 3">EXF-2481</strain>
    </source>
</reference>
<dbReference type="GO" id="GO:0033925">
    <property type="term" value="F:mannosyl-glycoprotein endo-beta-N-acetylglucosaminidase activity"/>
    <property type="evidence" value="ECO:0007669"/>
    <property type="project" value="UniProtKB-EC"/>
</dbReference>
<dbReference type="InterPro" id="IPR005201">
    <property type="entry name" value="TIM_ENGase"/>
</dbReference>
<dbReference type="Proteomes" id="UP000030641">
    <property type="component" value="Unassembled WGS sequence"/>
</dbReference>
<evidence type="ECO:0000313" key="2">
    <source>
        <dbReference type="EMBL" id="KEQ91657.1"/>
    </source>
</evidence>
<feature type="domain" description="Cytosolic endo-beta-N-acetylglucosaminidase TIM barrel" evidence="1">
    <location>
        <begin position="2"/>
        <end position="248"/>
    </location>
</feature>
<dbReference type="InterPro" id="IPR032979">
    <property type="entry name" value="ENGase"/>
</dbReference>
<dbReference type="HOGENOM" id="CLU_030052_0_0_1"/>
<dbReference type="GeneID" id="25364718"/>
<name>A0A074YC06_AURSE</name>
<dbReference type="PANTHER" id="PTHR13246">
    <property type="entry name" value="ENDO BETA N-ACETYLGLUCOSAMINIDASE"/>
    <property type="match status" value="1"/>
</dbReference>
<proteinExistence type="predicted"/>
<dbReference type="OrthoDB" id="284473at2759"/>
<keyword evidence="3" id="KW-1185">Reference proteome</keyword>
<evidence type="ECO:0000259" key="1">
    <source>
        <dbReference type="Pfam" id="PF03644"/>
    </source>
</evidence>
<dbReference type="AlphaFoldDB" id="A0A074YC06"/>
<dbReference type="RefSeq" id="XP_013340134.1">
    <property type="nucleotide sequence ID" value="XM_013484680.1"/>
</dbReference>
<sequence length="530" mass="58905">MSRILQQSPSNSGYTLASQLSRIADFYGFDGWLINVEKTFPIADWNFSKLEGFLKQLSASSDPGCVIWYDSLTVKNRIEYQNALTEQNIILAKAAGSVLTNYVWTEDTATKSRIAALRHDIDPANVLCGIDVWAQGSECSRRKTYPKDIGGGTGTGLGVSKLAEVGLGAGIFAPAWPYEHFASLSDSQDVDRSMWTGSALPKSLDCECASKRRHFVEGYRAHPILERAREHPAGSKTFFYTDFTQAFTIQSGHELRGSINGLRASLASQSITPRCISRARDRDDIFGRLESCPSRLSLYARTPQAEYTKPRELSLFRLSILVSERLLVSITYQKFAAADLWLRLDGLDIRIPIVGRSHEQNTVIEQIQADGSGRTHLTGLSLLFYDNVKVAVGDTLLLADIMQICVRQEYHAARSYTLSEVVLQEIDEVTSCLSWKFDDGEEVHDVSHASRDGDGLPHSNMTGPFSFFIIDVNGAEVGRAYALDFLLQDLDDESKIQIKGVGFDGKVICAYSGRLRKRRRQGSMESWHGA</sequence>
<organism evidence="2 3">
    <name type="scientific">Aureobasidium subglaciale (strain EXF-2481)</name>
    <name type="common">Aureobasidium pullulans var. subglaciale</name>
    <dbReference type="NCBI Taxonomy" id="1043005"/>
    <lineage>
        <taxon>Eukaryota</taxon>
        <taxon>Fungi</taxon>
        <taxon>Dikarya</taxon>
        <taxon>Ascomycota</taxon>
        <taxon>Pezizomycotina</taxon>
        <taxon>Dothideomycetes</taxon>
        <taxon>Dothideomycetidae</taxon>
        <taxon>Dothideales</taxon>
        <taxon>Saccotheciaceae</taxon>
        <taxon>Aureobasidium</taxon>
    </lineage>
</organism>
<gene>
    <name evidence="2" type="ORF">AUEXF2481DRAFT_32834</name>
</gene>
<dbReference type="GO" id="GO:0005829">
    <property type="term" value="C:cytosol"/>
    <property type="evidence" value="ECO:0007669"/>
    <property type="project" value="UniProtKB-SubCell"/>
</dbReference>
<dbReference type="STRING" id="1043005.A0A074YC06"/>
<dbReference type="OMA" id="CCITKSA"/>
<dbReference type="InParanoid" id="A0A074YC06"/>
<dbReference type="EMBL" id="KL584776">
    <property type="protein sequence ID" value="KEQ91657.1"/>
    <property type="molecule type" value="Genomic_DNA"/>
</dbReference>
<evidence type="ECO:0000313" key="3">
    <source>
        <dbReference type="Proteomes" id="UP000030641"/>
    </source>
</evidence>
<keyword evidence="2" id="KW-0378">Hydrolase</keyword>